<evidence type="ECO:0000259" key="6">
    <source>
        <dbReference type="Pfam" id="PF16355"/>
    </source>
</evidence>
<dbReference type="InterPro" id="IPR013783">
    <property type="entry name" value="Ig-like_fold"/>
</dbReference>
<dbReference type="PROSITE" id="PS00608">
    <property type="entry name" value="GLYCOSYL_HYDROL_F2_2"/>
    <property type="match status" value="1"/>
</dbReference>
<dbReference type="Gene3D" id="3.20.20.80">
    <property type="entry name" value="Glycosidases"/>
    <property type="match status" value="1"/>
</dbReference>
<dbReference type="InterPro" id="IPR006101">
    <property type="entry name" value="Glyco_hydro_2"/>
</dbReference>
<name>A0A4Z0V329_9BACT</name>
<sequence>MRLKLLLLLTTISIFSIKTSIETSARTVIPLDFGWRFQHQDSDSSVIVNLPHDYLIGQPWIKPSSEEIPDNRDGAANIKSRLSARAFKEPTKGVYSLRFTPQNSWKGKRILLDFEGIMLVGDVFLNGEYIGGTDYGYLGFEIDISKKICHSQENEIIVKTDTGKPSNSRWYTGGGLYRQVKIIVTDPTLYFSRHGLCVQTNVTDTCKAKINISIETESRSRDHRFIAETDILSPDGNTLISRIDTIPVNLKWRHREYALHPFRIENPQLWSCETPALYTAHVKLRRPDNSAITDSMSVKFGIRDIKFSPEFGFKLNGKKVLLKGIANHHTLGALGAAAYPKAIEKRLRLIKDFGFNHVRTSHNPYSTDFLNICDSLGILVVDELYDKWLKQYSGGRKDWTAQWQHDLPEWIKRDRNHPSVIMWSLGNELQGYSNLPFNDWGVTAYRLQKTLLERYDTTRQVTVAMHPRYRSLETDSLPAPLARETDIASYNYRYMYFPGDSRRFPDMIFYQSEANRSGMGPNFYEPDNDRVIGLAYWGMIDYLGESAGWPAKGWEQGVFDMSLQPKPEAWFIKSMFSDEPVVHIGIQQKSNESYLWNDVEMKRSEMVDHWNFRKGDVHDITVFSNADEVELRLNGKSLKRRINNLSNTKLRNRFEWKNVAYSPGILEATAYNSGKKVAIHRIETAGKAVKLVAEPENAPWRNDGYDLCHVVIRAVDAKGRTVPGISSEIEISLSGDASIVAVDNGDMHSNELHIPYSEKSARRSLYRGKALVILRAGKSNTPIELKAKTANLHPAKINMQYVKR</sequence>
<gene>
    <name evidence="9" type="ORF">EZ315_11940</name>
</gene>
<feature type="domain" description="DUF4982" evidence="6">
    <location>
        <begin position="615"/>
        <end position="678"/>
    </location>
</feature>
<feature type="domain" description="Glycoside hydrolase family 2 catalytic" evidence="5">
    <location>
        <begin position="313"/>
        <end position="463"/>
    </location>
</feature>
<dbReference type="PANTHER" id="PTHR42732:SF1">
    <property type="entry name" value="BETA-MANNOSIDASE"/>
    <property type="match status" value="1"/>
</dbReference>
<dbReference type="SUPFAM" id="SSF49303">
    <property type="entry name" value="beta-Galactosidase/glucuronidase domain"/>
    <property type="match status" value="1"/>
</dbReference>
<comment type="caution">
    <text evidence="9">The sequence shown here is derived from an EMBL/GenBank/DDBJ whole genome shotgun (WGS) entry which is preliminary data.</text>
</comment>
<dbReference type="InterPro" id="IPR023232">
    <property type="entry name" value="Glyco_hydro_2_AS"/>
</dbReference>
<dbReference type="PRINTS" id="PR00132">
    <property type="entry name" value="GLHYDRLASE2"/>
</dbReference>
<dbReference type="Pfam" id="PF18565">
    <property type="entry name" value="Glyco_hydro2_C5"/>
    <property type="match status" value="1"/>
</dbReference>
<dbReference type="EMBL" id="SJSA01000002">
    <property type="protein sequence ID" value="TGG36547.1"/>
    <property type="molecule type" value="Genomic_DNA"/>
</dbReference>
<feature type="domain" description="Glycoside hydrolase family 2" evidence="7">
    <location>
        <begin position="691"/>
        <end position="797"/>
    </location>
</feature>
<evidence type="ECO:0000313" key="9">
    <source>
        <dbReference type="EMBL" id="TGG36547.1"/>
    </source>
</evidence>
<evidence type="ECO:0000313" key="10">
    <source>
        <dbReference type="Proteomes" id="UP000297635"/>
    </source>
</evidence>
<keyword evidence="3" id="KW-0326">Glycosidase</keyword>
<evidence type="ECO:0000256" key="1">
    <source>
        <dbReference type="ARBA" id="ARBA00007401"/>
    </source>
</evidence>
<evidence type="ECO:0000256" key="3">
    <source>
        <dbReference type="ARBA" id="ARBA00023295"/>
    </source>
</evidence>
<feature type="domain" description="Beta-mannosidase-like galactose-binding" evidence="8">
    <location>
        <begin position="94"/>
        <end position="160"/>
    </location>
</feature>
<keyword evidence="10" id="KW-1185">Reference proteome</keyword>
<dbReference type="Pfam" id="PF16355">
    <property type="entry name" value="DUF4982"/>
    <property type="match status" value="1"/>
</dbReference>
<dbReference type="GO" id="GO:0004553">
    <property type="term" value="F:hydrolase activity, hydrolyzing O-glycosyl compounds"/>
    <property type="evidence" value="ECO:0007669"/>
    <property type="project" value="InterPro"/>
</dbReference>
<dbReference type="PANTHER" id="PTHR42732">
    <property type="entry name" value="BETA-GALACTOSIDASE"/>
    <property type="match status" value="1"/>
</dbReference>
<comment type="similarity">
    <text evidence="1">Belongs to the glycosyl hydrolase 2 family.</text>
</comment>
<dbReference type="Proteomes" id="UP000297635">
    <property type="component" value="Unassembled WGS sequence"/>
</dbReference>
<dbReference type="SUPFAM" id="SSF51445">
    <property type="entry name" value="(Trans)glycosidases"/>
    <property type="match status" value="1"/>
</dbReference>
<keyword evidence="2 9" id="KW-0378">Hydrolase</keyword>
<evidence type="ECO:0000256" key="2">
    <source>
        <dbReference type="ARBA" id="ARBA00022801"/>
    </source>
</evidence>
<dbReference type="Gene3D" id="2.60.40.10">
    <property type="entry name" value="Immunoglobulins"/>
    <property type="match status" value="3"/>
</dbReference>
<dbReference type="InterPro" id="IPR006103">
    <property type="entry name" value="Glyco_hydro_2_cat"/>
</dbReference>
<dbReference type="InterPro" id="IPR051913">
    <property type="entry name" value="GH2_Domain-Containing"/>
</dbReference>
<dbReference type="GO" id="GO:0005975">
    <property type="term" value="P:carbohydrate metabolic process"/>
    <property type="evidence" value="ECO:0007669"/>
    <property type="project" value="InterPro"/>
</dbReference>
<evidence type="ECO:0000259" key="4">
    <source>
        <dbReference type="Pfam" id="PF00703"/>
    </source>
</evidence>
<dbReference type="InterPro" id="IPR017853">
    <property type="entry name" value="GH"/>
</dbReference>
<dbReference type="InterPro" id="IPR032311">
    <property type="entry name" value="DUF4982"/>
</dbReference>
<accession>A0A4Z0V329</accession>
<dbReference type="Pfam" id="PF00703">
    <property type="entry name" value="Glyco_hydro_2"/>
    <property type="match status" value="1"/>
</dbReference>
<dbReference type="SUPFAM" id="SSF49785">
    <property type="entry name" value="Galactose-binding domain-like"/>
    <property type="match status" value="1"/>
</dbReference>
<organism evidence="9 10">
    <name type="scientific">Duncaniella freteri</name>
    <dbReference type="NCBI Taxonomy" id="2530391"/>
    <lineage>
        <taxon>Bacteria</taxon>
        <taxon>Pseudomonadati</taxon>
        <taxon>Bacteroidota</taxon>
        <taxon>Bacteroidia</taxon>
        <taxon>Bacteroidales</taxon>
        <taxon>Muribaculaceae</taxon>
        <taxon>Duncaniella</taxon>
    </lineage>
</organism>
<dbReference type="InterPro" id="IPR054593">
    <property type="entry name" value="Beta-mannosidase-like_N2"/>
</dbReference>
<evidence type="ECO:0000259" key="5">
    <source>
        <dbReference type="Pfam" id="PF02836"/>
    </source>
</evidence>
<dbReference type="Gene3D" id="2.60.120.260">
    <property type="entry name" value="Galactose-binding domain-like"/>
    <property type="match status" value="1"/>
</dbReference>
<protein>
    <submittedName>
        <fullName evidence="9">Glycoside hydrolase family 2 protein</fullName>
    </submittedName>
</protein>
<dbReference type="Pfam" id="PF02836">
    <property type="entry name" value="Glyco_hydro_2_C"/>
    <property type="match status" value="1"/>
</dbReference>
<evidence type="ECO:0000259" key="8">
    <source>
        <dbReference type="Pfam" id="PF22666"/>
    </source>
</evidence>
<evidence type="ECO:0000259" key="7">
    <source>
        <dbReference type="Pfam" id="PF18565"/>
    </source>
</evidence>
<dbReference type="InterPro" id="IPR006102">
    <property type="entry name" value="Ig-like_GH2"/>
</dbReference>
<dbReference type="AlphaFoldDB" id="A0A4Z0V329"/>
<reference evidence="9 10" key="1">
    <citation type="submission" date="2019-02" db="EMBL/GenBank/DDBJ databases">
        <title>Isolation and identification of novel species under the genus Muribaculum.</title>
        <authorList>
            <person name="Miyake S."/>
            <person name="Ding Y."/>
            <person name="Low A."/>
            <person name="Soh M."/>
            <person name="Seedorf H."/>
        </authorList>
    </citation>
    <scope>NUCLEOTIDE SEQUENCE [LARGE SCALE GENOMIC DNA]</scope>
    <source>
        <strain evidence="9 10">TLL-A3</strain>
    </source>
</reference>
<dbReference type="InterPro" id="IPR040605">
    <property type="entry name" value="Glyco_hydro2_dom5"/>
</dbReference>
<dbReference type="Pfam" id="PF22666">
    <property type="entry name" value="Glyco_hydro_2_N2"/>
    <property type="match status" value="1"/>
</dbReference>
<dbReference type="InterPro" id="IPR036156">
    <property type="entry name" value="Beta-gal/glucu_dom_sf"/>
</dbReference>
<feature type="domain" description="Glycoside hydrolase family 2 immunoglobulin-like beta-sandwich" evidence="4">
    <location>
        <begin position="198"/>
        <end position="303"/>
    </location>
</feature>
<proteinExistence type="inferred from homology"/>
<dbReference type="InterPro" id="IPR008979">
    <property type="entry name" value="Galactose-bd-like_sf"/>
</dbReference>